<feature type="signal peptide" evidence="3">
    <location>
        <begin position="1"/>
        <end position="22"/>
    </location>
</feature>
<dbReference type="Pfam" id="PF00144">
    <property type="entry name" value="Beta-lactamase"/>
    <property type="match status" value="1"/>
</dbReference>
<comment type="caution">
    <text evidence="5">The sequence shown here is derived from an EMBL/GenBank/DDBJ whole genome shotgun (WGS) entry which is preliminary data.</text>
</comment>
<keyword evidence="3" id="KW-0732">Signal</keyword>
<sequence>MVPLSFTTIALGLFSAFQSASSKLITPETDAYIQSLLSRWNSTGLSLAVVRKDPSAPNGWYHEYGSYGIANAKGDPVTPDTVFAIASNSKLFLSFSVGLLINNSTLREERGRELTWTTKAKDVFGELWEMWDEDTTRGASLQDMLSHRTGLPRHDLSGVARKGGVGEMISTLRHLRPSAELRQTFQYNNLMYESLSHLPTVLLNQTFESYINQHIFSPLNMTSSTYSVAEAERRGTFADGFQDHMRDLTRGINGTKRATVPYFARPGEERIWAGAGGVLTSARDLATWVSMLLNEGKHPYTSEQVIPSQVVEHAATGVTVTEGKASYPELSPKVYGAGQWRYSYRGRELVEHGGNNPGFKTQVTRFPNDNLAIVSLSNDANGGWLMESAKWRIIDDVLFSGQDLIDWNGRYEEVWANYTRDAQLLTPRPSPPQLPSSPIELLSQRTYDHPTYGALQPCLVPSSFSTSLPSSTYRPDQLDQRAECSTILDSLPVRRILRETNLTIPTFIVPWKRSFVTHLRLQHFDANLFNVTTIWSNAEVRRKEGLATPLRPSPIMDSPIAIQTRDGGQTPLHTDDGDDEDDGDMLIGLDEHFEVEWVVGEEEGLAFKGGFWGMEGPDAKAPGGVGKESAEVWFVRT</sequence>
<dbReference type="SUPFAM" id="SSF56601">
    <property type="entry name" value="beta-lactamase/transpeptidase-like"/>
    <property type="match status" value="1"/>
</dbReference>
<dbReference type="AlphaFoldDB" id="A0A8H5CUK1"/>
<dbReference type="OrthoDB" id="5946976at2759"/>
<dbReference type="InterPro" id="IPR001466">
    <property type="entry name" value="Beta-lactam-related"/>
</dbReference>
<evidence type="ECO:0000256" key="1">
    <source>
        <dbReference type="ARBA" id="ARBA00038215"/>
    </source>
</evidence>
<organism evidence="5 6">
    <name type="scientific">Leucocoprinus leucothites</name>
    <dbReference type="NCBI Taxonomy" id="201217"/>
    <lineage>
        <taxon>Eukaryota</taxon>
        <taxon>Fungi</taxon>
        <taxon>Dikarya</taxon>
        <taxon>Basidiomycota</taxon>
        <taxon>Agaricomycotina</taxon>
        <taxon>Agaricomycetes</taxon>
        <taxon>Agaricomycetidae</taxon>
        <taxon>Agaricales</taxon>
        <taxon>Agaricineae</taxon>
        <taxon>Agaricaceae</taxon>
        <taxon>Leucocoprinus</taxon>
    </lineage>
</organism>
<evidence type="ECO:0000313" key="5">
    <source>
        <dbReference type="EMBL" id="KAF5348150.1"/>
    </source>
</evidence>
<dbReference type="PANTHER" id="PTHR46825:SF15">
    <property type="entry name" value="BETA-LACTAMASE-RELATED DOMAIN-CONTAINING PROTEIN"/>
    <property type="match status" value="1"/>
</dbReference>
<dbReference type="InterPro" id="IPR012338">
    <property type="entry name" value="Beta-lactam/transpept-like"/>
</dbReference>
<name>A0A8H5CUK1_9AGAR</name>
<feature type="chain" id="PRO_5034240849" description="Beta-lactamase-related domain-containing protein" evidence="3">
    <location>
        <begin position="23"/>
        <end position="637"/>
    </location>
</feature>
<comment type="similarity">
    <text evidence="1">Belongs to the peptidase S12 family.</text>
</comment>
<gene>
    <name evidence="5" type="ORF">D9756_010776</name>
</gene>
<dbReference type="EMBL" id="JAACJO010000021">
    <property type="protein sequence ID" value="KAF5348150.1"/>
    <property type="molecule type" value="Genomic_DNA"/>
</dbReference>
<dbReference type="Proteomes" id="UP000559027">
    <property type="component" value="Unassembled WGS sequence"/>
</dbReference>
<evidence type="ECO:0000313" key="6">
    <source>
        <dbReference type="Proteomes" id="UP000559027"/>
    </source>
</evidence>
<evidence type="ECO:0000259" key="4">
    <source>
        <dbReference type="Pfam" id="PF00144"/>
    </source>
</evidence>
<dbReference type="PANTHER" id="PTHR46825">
    <property type="entry name" value="D-ALANYL-D-ALANINE-CARBOXYPEPTIDASE/ENDOPEPTIDASE AMPH"/>
    <property type="match status" value="1"/>
</dbReference>
<proteinExistence type="inferred from homology"/>
<protein>
    <recommendedName>
        <fullName evidence="4">Beta-lactamase-related domain-containing protein</fullName>
    </recommendedName>
</protein>
<dbReference type="Gene3D" id="3.40.710.10">
    <property type="entry name" value="DD-peptidase/beta-lactamase superfamily"/>
    <property type="match status" value="1"/>
</dbReference>
<evidence type="ECO:0000256" key="3">
    <source>
        <dbReference type="SAM" id="SignalP"/>
    </source>
</evidence>
<keyword evidence="6" id="KW-1185">Reference proteome</keyword>
<dbReference type="InterPro" id="IPR050491">
    <property type="entry name" value="AmpC-like"/>
</dbReference>
<evidence type="ECO:0000256" key="2">
    <source>
        <dbReference type="SAM" id="MobiDB-lite"/>
    </source>
</evidence>
<accession>A0A8H5CUK1</accession>
<reference evidence="5 6" key="1">
    <citation type="journal article" date="2020" name="ISME J.">
        <title>Uncovering the hidden diversity of litter-decomposition mechanisms in mushroom-forming fungi.</title>
        <authorList>
            <person name="Floudas D."/>
            <person name="Bentzer J."/>
            <person name="Ahren D."/>
            <person name="Johansson T."/>
            <person name="Persson P."/>
            <person name="Tunlid A."/>
        </authorList>
    </citation>
    <scope>NUCLEOTIDE SEQUENCE [LARGE SCALE GENOMIC DNA]</scope>
    <source>
        <strain evidence="5 6">CBS 146.42</strain>
    </source>
</reference>
<feature type="region of interest" description="Disordered" evidence="2">
    <location>
        <begin position="548"/>
        <end position="583"/>
    </location>
</feature>
<feature type="domain" description="Beta-lactamase-related" evidence="4">
    <location>
        <begin position="39"/>
        <end position="394"/>
    </location>
</feature>